<comment type="catalytic activity">
    <reaction evidence="5">
        <text>dUTP + H2O = dUMP + diphosphate + H(+)</text>
        <dbReference type="Rhea" id="RHEA:10248"/>
        <dbReference type="ChEBI" id="CHEBI:15377"/>
        <dbReference type="ChEBI" id="CHEBI:15378"/>
        <dbReference type="ChEBI" id="CHEBI:33019"/>
        <dbReference type="ChEBI" id="CHEBI:61555"/>
        <dbReference type="ChEBI" id="CHEBI:246422"/>
        <dbReference type="EC" id="3.6.1.23"/>
    </reaction>
</comment>
<dbReference type="UniPathway" id="UPA00610">
    <property type="reaction ID" value="UER00666"/>
</dbReference>
<keyword evidence="5" id="KW-0460">Magnesium</keyword>
<dbReference type="InterPro" id="IPR008181">
    <property type="entry name" value="dUTPase"/>
</dbReference>
<evidence type="ECO:0000256" key="3">
    <source>
        <dbReference type="ARBA" id="ARBA00022801"/>
    </source>
</evidence>
<comment type="cofactor">
    <cofactor evidence="5">
        <name>Mg(2+)</name>
        <dbReference type="ChEBI" id="CHEBI:18420"/>
    </cofactor>
</comment>
<evidence type="ECO:0000256" key="5">
    <source>
        <dbReference type="RuleBase" id="RU367024"/>
    </source>
</evidence>
<dbReference type="CDD" id="cd07557">
    <property type="entry name" value="trimeric_dUTPase"/>
    <property type="match status" value="1"/>
</dbReference>
<dbReference type="EC" id="3.6.1.23" evidence="5"/>
<evidence type="ECO:0000259" key="6">
    <source>
        <dbReference type="Pfam" id="PF00692"/>
    </source>
</evidence>
<keyword evidence="5" id="KW-0479">Metal-binding</keyword>
<comment type="similarity">
    <text evidence="2 5">Belongs to the dUTPase family.</text>
</comment>
<keyword evidence="3 5" id="KW-0378">Hydrolase</keyword>
<dbReference type="EMBL" id="JACMSC010000012">
    <property type="protein sequence ID" value="KAG6495812.1"/>
    <property type="molecule type" value="Genomic_DNA"/>
</dbReference>
<protein>
    <recommendedName>
        <fullName evidence="5">Deoxyuridine 5'-triphosphate nucleotidohydrolase</fullName>
        <shortName evidence="5">dUTPase</shortName>
        <ecNumber evidence="5">3.6.1.23</ecNumber>
    </recommendedName>
    <alternativeName>
        <fullName evidence="5">dUTP pyrophosphatase</fullName>
    </alternativeName>
</protein>
<dbReference type="InterPro" id="IPR029054">
    <property type="entry name" value="dUTPase-like"/>
</dbReference>
<dbReference type="GO" id="GO:0000287">
    <property type="term" value="F:magnesium ion binding"/>
    <property type="evidence" value="ECO:0007669"/>
    <property type="project" value="UniProtKB-UniRule"/>
</dbReference>
<dbReference type="InterPro" id="IPR036157">
    <property type="entry name" value="dUTPase-like_sf"/>
</dbReference>
<dbReference type="Pfam" id="PF00692">
    <property type="entry name" value="dUTPase"/>
    <property type="match status" value="1"/>
</dbReference>
<dbReference type="GO" id="GO:0004170">
    <property type="term" value="F:dUTP diphosphatase activity"/>
    <property type="evidence" value="ECO:0007669"/>
    <property type="project" value="UniProtKB-UniRule"/>
</dbReference>
<dbReference type="AlphaFoldDB" id="A0A8J5GAX7"/>
<comment type="caution">
    <text evidence="7">The sequence shown here is derived from an EMBL/GenBank/DDBJ whole genome shotgun (WGS) entry which is preliminary data.</text>
</comment>
<dbReference type="Proteomes" id="UP000734854">
    <property type="component" value="Unassembled WGS sequence"/>
</dbReference>
<dbReference type="Gene3D" id="2.70.40.10">
    <property type="match status" value="1"/>
</dbReference>
<gene>
    <name evidence="7" type="ORF">ZIOFF_043640</name>
</gene>
<dbReference type="PANTHER" id="PTHR11241">
    <property type="entry name" value="DEOXYURIDINE 5'-TRIPHOSPHATE NUCLEOTIDOHYDROLASE"/>
    <property type="match status" value="1"/>
</dbReference>
<proteinExistence type="inferred from homology"/>
<dbReference type="PANTHER" id="PTHR11241:SF0">
    <property type="entry name" value="DEOXYURIDINE 5'-TRIPHOSPHATE NUCLEOTIDOHYDROLASE"/>
    <property type="match status" value="1"/>
</dbReference>
<sequence>MVGRLSNTPNVGFAYEVQGVVDYLISNGVRALPERRYSTTALQGLNWVIRPTQVLIPMQPSQNSEEDPELEASPLEDDFPAILRASLDFNGDKPGNSLGTYGRIATRSSATYKLGLDVRARVIASDYRGEIKILLFNHSDWTVYIQQGDCVAQIIFENIILPDILPAPKLSNTQRGADGFGLTNNPTIFDLLLPKEKHAISVLLQEAFPLNALMENLAGTTSP</sequence>
<dbReference type="InterPro" id="IPR033704">
    <property type="entry name" value="dUTPase_trimeric"/>
</dbReference>
<feature type="domain" description="dUTPase-like" evidence="6">
    <location>
        <begin position="99"/>
        <end position="183"/>
    </location>
</feature>
<comment type="function">
    <text evidence="5">Involved in nucleotide metabolism via production of dUMP, the immediate precursor of thymidine nucleotides, and decreases the intracellular concentration of dUTP so that uracil cannot be incorporated into DNA.</text>
</comment>
<reference evidence="7 8" key="1">
    <citation type="submission" date="2020-08" db="EMBL/GenBank/DDBJ databases">
        <title>Plant Genome Project.</title>
        <authorList>
            <person name="Zhang R.-G."/>
        </authorList>
    </citation>
    <scope>NUCLEOTIDE SEQUENCE [LARGE SCALE GENOMIC DNA]</scope>
    <source>
        <tissue evidence="7">Rhizome</tissue>
    </source>
</reference>
<evidence type="ECO:0000256" key="1">
    <source>
        <dbReference type="ARBA" id="ARBA00005142"/>
    </source>
</evidence>
<name>A0A8J5GAX7_ZINOF</name>
<comment type="pathway">
    <text evidence="1 5">Pyrimidine metabolism; dUMP biosynthesis; dUMP from dCTP (dUTP route): step 2/2.</text>
</comment>
<evidence type="ECO:0000256" key="2">
    <source>
        <dbReference type="ARBA" id="ARBA00006581"/>
    </source>
</evidence>
<dbReference type="SUPFAM" id="SSF51283">
    <property type="entry name" value="dUTPase-like"/>
    <property type="match status" value="1"/>
</dbReference>
<dbReference type="GO" id="GO:0046081">
    <property type="term" value="P:dUTP catabolic process"/>
    <property type="evidence" value="ECO:0007669"/>
    <property type="project" value="UniProtKB-UniRule"/>
</dbReference>
<organism evidence="7 8">
    <name type="scientific">Zingiber officinale</name>
    <name type="common">Ginger</name>
    <name type="synonym">Amomum zingiber</name>
    <dbReference type="NCBI Taxonomy" id="94328"/>
    <lineage>
        <taxon>Eukaryota</taxon>
        <taxon>Viridiplantae</taxon>
        <taxon>Streptophyta</taxon>
        <taxon>Embryophyta</taxon>
        <taxon>Tracheophyta</taxon>
        <taxon>Spermatophyta</taxon>
        <taxon>Magnoliopsida</taxon>
        <taxon>Liliopsida</taxon>
        <taxon>Zingiberales</taxon>
        <taxon>Zingiberaceae</taxon>
        <taxon>Zingiber</taxon>
    </lineage>
</organism>
<evidence type="ECO:0000313" key="8">
    <source>
        <dbReference type="Proteomes" id="UP000734854"/>
    </source>
</evidence>
<keyword evidence="4 5" id="KW-0546">Nucleotide metabolism</keyword>
<accession>A0A8J5GAX7</accession>
<evidence type="ECO:0000313" key="7">
    <source>
        <dbReference type="EMBL" id="KAG6495812.1"/>
    </source>
</evidence>
<keyword evidence="8" id="KW-1185">Reference proteome</keyword>
<evidence type="ECO:0000256" key="4">
    <source>
        <dbReference type="ARBA" id="ARBA00023080"/>
    </source>
</evidence>
<dbReference type="GO" id="GO:0006226">
    <property type="term" value="P:dUMP biosynthetic process"/>
    <property type="evidence" value="ECO:0007669"/>
    <property type="project" value="UniProtKB-UniRule"/>
</dbReference>